<evidence type="ECO:0000256" key="6">
    <source>
        <dbReference type="ARBA" id="ARBA00038351"/>
    </source>
</evidence>
<dbReference type="InterPro" id="IPR009057">
    <property type="entry name" value="Homeodomain-like_sf"/>
</dbReference>
<feature type="compositionally biased region" description="Basic and acidic residues" evidence="9">
    <location>
        <begin position="180"/>
        <end position="190"/>
    </location>
</feature>
<keyword evidence="12" id="KW-1185">Reference proteome</keyword>
<dbReference type="GO" id="GO:0005634">
    <property type="term" value="C:nucleus"/>
    <property type="evidence" value="ECO:0007669"/>
    <property type="project" value="UniProtKB-SubCell"/>
</dbReference>
<dbReference type="PROSITE" id="PS50803">
    <property type="entry name" value="OAR"/>
    <property type="match status" value="1"/>
</dbReference>
<dbReference type="KEGG" id="char:105890749"/>
<keyword evidence="2" id="KW-0217">Developmental protein</keyword>
<dbReference type="Gene3D" id="1.10.10.60">
    <property type="entry name" value="Homeodomain-like"/>
    <property type="match status" value="1"/>
</dbReference>
<name>A0A6P3VHE1_CLUHA</name>
<dbReference type="Pfam" id="PF03826">
    <property type="entry name" value="OAR"/>
    <property type="match status" value="1"/>
</dbReference>
<keyword evidence="4 7" id="KW-0371">Homeobox</keyword>
<dbReference type="Pfam" id="PF00046">
    <property type="entry name" value="Homeodomain"/>
    <property type="match status" value="1"/>
</dbReference>
<feature type="region of interest" description="Disordered" evidence="9">
    <location>
        <begin position="142"/>
        <end position="234"/>
    </location>
</feature>
<dbReference type="AlphaFoldDB" id="A0A6P3VHE1"/>
<evidence type="ECO:0000313" key="12">
    <source>
        <dbReference type="Proteomes" id="UP000515152"/>
    </source>
</evidence>
<dbReference type="GeneID" id="105890749"/>
<feature type="DNA-binding region" description="Homeobox" evidence="7">
    <location>
        <begin position="85"/>
        <end position="144"/>
    </location>
</feature>
<evidence type="ECO:0000256" key="7">
    <source>
        <dbReference type="PROSITE-ProRule" id="PRU00108"/>
    </source>
</evidence>
<evidence type="ECO:0000256" key="4">
    <source>
        <dbReference type="ARBA" id="ARBA00023155"/>
    </source>
</evidence>
<dbReference type="InterPro" id="IPR017970">
    <property type="entry name" value="Homeobox_CS"/>
</dbReference>
<dbReference type="SUPFAM" id="SSF46689">
    <property type="entry name" value="Homeodomain-like"/>
    <property type="match status" value="1"/>
</dbReference>
<dbReference type="InterPro" id="IPR001356">
    <property type="entry name" value="HD"/>
</dbReference>
<accession>A0A6P3VHE1</accession>
<evidence type="ECO:0000259" key="11">
    <source>
        <dbReference type="PROSITE" id="PS50803"/>
    </source>
</evidence>
<dbReference type="RefSeq" id="XP_012672277.1">
    <property type="nucleotide sequence ID" value="XM_012816823.3"/>
</dbReference>
<feature type="compositionally biased region" description="Basic and acidic residues" evidence="9">
    <location>
        <begin position="217"/>
        <end position="232"/>
    </location>
</feature>
<dbReference type="OrthoDB" id="6159439at2759"/>
<keyword evidence="3 7" id="KW-0238">DNA-binding</keyword>
<evidence type="ECO:0000256" key="8">
    <source>
        <dbReference type="RuleBase" id="RU000682"/>
    </source>
</evidence>
<dbReference type="GO" id="GO:1990837">
    <property type="term" value="F:sequence-specific double-stranded DNA binding"/>
    <property type="evidence" value="ECO:0007669"/>
    <property type="project" value="TreeGrafter"/>
</dbReference>
<dbReference type="PROSITE" id="PS50071">
    <property type="entry name" value="HOMEOBOX_2"/>
    <property type="match status" value="1"/>
</dbReference>
<organism evidence="12 13">
    <name type="scientific">Clupea harengus</name>
    <name type="common">Atlantic herring</name>
    <dbReference type="NCBI Taxonomy" id="7950"/>
    <lineage>
        <taxon>Eukaryota</taxon>
        <taxon>Metazoa</taxon>
        <taxon>Chordata</taxon>
        <taxon>Craniata</taxon>
        <taxon>Vertebrata</taxon>
        <taxon>Euteleostomi</taxon>
        <taxon>Actinopterygii</taxon>
        <taxon>Neopterygii</taxon>
        <taxon>Teleostei</taxon>
        <taxon>Clupei</taxon>
        <taxon>Clupeiformes</taxon>
        <taxon>Clupeoidei</taxon>
        <taxon>Clupeidae</taxon>
        <taxon>Clupea</taxon>
    </lineage>
</organism>
<sequence length="275" mass="30781">MFGPGQLMTALSPPLLHSSAAHLFPAFPPRLGSPQILLPGHLFSYEFLRSYLHPEPCKQALFLASQAAGLSHLSETVDEQRPVKQRRARANYSSWQLEELEKAFESTHYPDVFMREALALRLDLIEARVQVWFQNRRAKMRRQMKLQGHAGDPCSRRDSEADRQKVDRSSLSGPEPEGPDANHWERKPERGGNCSWPKPPLAAMLAPAPSAGTQRSESQERDEQGPSPDEFRSCSIAKLRAKARDYEAEIHSTVAKAGWQRQLQAHAAAADVASD</sequence>
<dbReference type="SMART" id="SM00389">
    <property type="entry name" value="HOX"/>
    <property type="match status" value="1"/>
</dbReference>
<comment type="subcellular location">
    <subcellularLocation>
        <location evidence="1 7 8">Nucleus</location>
    </subcellularLocation>
</comment>
<keyword evidence="5 7" id="KW-0539">Nucleus</keyword>
<dbReference type="Proteomes" id="UP000515152">
    <property type="component" value="Chromosome 1"/>
</dbReference>
<dbReference type="PANTHER" id="PTHR46799">
    <property type="entry name" value="HOMEOBOX PROTEIN UNC-4 HOMOLOG"/>
    <property type="match status" value="1"/>
</dbReference>
<dbReference type="GO" id="GO:0000981">
    <property type="term" value="F:DNA-binding transcription factor activity, RNA polymerase II-specific"/>
    <property type="evidence" value="ECO:0007669"/>
    <property type="project" value="InterPro"/>
</dbReference>
<dbReference type="FunFam" id="1.10.10.60:FF:000304">
    <property type="entry name" value="Visual system homeobox"/>
    <property type="match status" value="1"/>
</dbReference>
<dbReference type="PANTHER" id="PTHR46799:SF2">
    <property type="entry name" value="HOMEOBOX DOMAIN-CONTAINING PROTEIN"/>
    <property type="match status" value="1"/>
</dbReference>
<comment type="similarity">
    <text evidence="6">Belongs to the paired homeobox family. Unc-4 subfamily.</text>
</comment>
<dbReference type="CDD" id="cd00086">
    <property type="entry name" value="homeodomain"/>
    <property type="match status" value="1"/>
</dbReference>
<dbReference type="InterPro" id="IPR003654">
    <property type="entry name" value="OAR_dom"/>
</dbReference>
<gene>
    <name evidence="13" type="primary">si:dkey-43p13.5</name>
</gene>
<evidence type="ECO:0000256" key="2">
    <source>
        <dbReference type="ARBA" id="ARBA00022473"/>
    </source>
</evidence>
<evidence type="ECO:0000313" key="13">
    <source>
        <dbReference type="RefSeq" id="XP_012672277.1"/>
    </source>
</evidence>
<feature type="domain" description="Homeobox" evidence="10">
    <location>
        <begin position="83"/>
        <end position="143"/>
    </location>
</feature>
<evidence type="ECO:0000256" key="5">
    <source>
        <dbReference type="ARBA" id="ARBA00023242"/>
    </source>
</evidence>
<evidence type="ECO:0000256" key="9">
    <source>
        <dbReference type="SAM" id="MobiDB-lite"/>
    </source>
</evidence>
<evidence type="ECO:0000256" key="3">
    <source>
        <dbReference type="ARBA" id="ARBA00023125"/>
    </source>
</evidence>
<protein>
    <submittedName>
        <fullName evidence="13">Homeobox protein unc-4 homolog</fullName>
    </submittedName>
</protein>
<feature type="compositionally biased region" description="Low complexity" evidence="9">
    <location>
        <begin position="201"/>
        <end position="211"/>
    </location>
</feature>
<feature type="compositionally biased region" description="Basic and acidic residues" evidence="9">
    <location>
        <begin position="154"/>
        <end position="168"/>
    </location>
</feature>
<proteinExistence type="inferred from homology"/>
<reference evidence="13" key="1">
    <citation type="submission" date="2025-08" db="UniProtKB">
        <authorList>
            <consortium name="RefSeq"/>
        </authorList>
    </citation>
    <scope>IDENTIFICATION</scope>
</reference>
<evidence type="ECO:0000259" key="10">
    <source>
        <dbReference type="PROSITE" id="PS50071"/>
    </source>
</evidence>
<dbReference type="PROSITE" id="PS00027">
    <property type="entry name" value="HOMEOBOX_1"/>
    <property type="match status" value="1"/>
</dbReference>
<evidence type="ECO:0000256" key="1">
    <source>
        <dbReference type="ARBA" id="ARBA00004123"/>
    </source>
</evidence>
<feature type="domain" description="OAR" evidence="11">
    <location>
        <begin position="234"/>
        <end position="247"/>
    </location>
</feature>